<proteinExistence type="predicted"/>
<evidence type="ECO:0000259" key="6">
    <source>
        <dbReference type="Pfam" id="PF00520"/>
    </source>
</evidence>
<evidence type="ECO:0000313" key="8">
    <source>
        <dbReference type="Proteomes" id="UP000694555"/>
    </source>
</evidence>
<dbReference type="GO" id="GO:0099604">
    <property type="term" value="F:ligand-gated calcium channel activity"/>
    <property type="evidence" value="ECO:0007669"/>
    <property type="project" value="TreeGrafter"/>
</dbReference>
<dbReference type="PANTHER" id="PTHR13800">
    <property type="entry name" value="TRANSIENT RECEPTOR POTENTIAL CATION CHANNEL, SUBFAMILY M, MEMBER 6"/>
    <property type="match status" value="1"/>
</dbReference>
<sequence length="329" mass="38378">MKKFKLYVEDNWNKCDMVTIFLFIIGVICRMLNSTFQAGRTILAIDFMVFTLRLIHIFAIHKQLGPKIIIVERMVSDVFFFLFFLSVWLIAYGVTTQALLHPNDSRVEWIFRRVLYRPYLQIFGQIPLDEIDTSRMYPRNCTFNPLQIMQENLPSCPNSYANWLIILLLVIFLLVTNVLLMNLLIAMFSYTFQVVQGNADIFWKIQRYNLIVEYHGRPALAPPFIIVNHITLVLRRIFNKTEHKKEHLGRHKTGMVPSKYVCEIEVCCWLGHLTTTGLILQGGGIYSQFVLPIYNCSNKKSLHDKVHLNIKICSLNTLGLKYVRSPVRL</sequence>
<dbReference type="InterPro" id="IPR050927">
    <property type="entry name" value="TRPM"/>
</dbReference>
<evidence type="ECO:0000256" key="1">
    <source>
        <dbReference type="ARBA" id="ARBA00004141"/>
    </source>
</evidence>
<dbReference type="Ensembl" id="ENSBJAT00000004150.1">
    <property type="protein sequence ID" value="ENSBJAP00000004045.1"/>
    <property type="gene ID" value="ENSBJAG00000002754.1"/>
</dbReference>
<feature type="domain" description="Ion transport" evidence="6">
    <location>
        <begin position="5"/>
        <end position="196"/>
    </location>
</feature>
<keyword evidence="3 5" id="KW-1133">Transmembrane helix</keyword>
<dbReference type="GO" id="GO:0005886">
    <property type="term" value="C:plasma membrane"/>
    <property type="evidence" value="ECO:0007669"/>
    <property type="project" value="TreeGrafter"/>
</dbReference>
<keyword evidence="2 5" id="KW-0812">Transmembrane</keyword>
<reference evidence="7" key="2">
    <citation type="submission" date="2025-09" db="UniProtKB">
        <authorList>
            <consortium name="Ensembl"/>
        </authorList>
    </citation>
    <scope>IDENTIFICATION</scope>
</reference>
<keyword evidence="8" id="KW-1185">Reference proteome</keyword>
<evidence type="ECO:0000256" key="3">
    <source>
        <dbReference type="ARBA" id="ARBA00022989"/>
    </source>
</evidence>
<dbReference type="Pfam" id="PF00520">
    <property type="entry name" value="Ion_trans"/>
    <property type="match status" value="1"/>
</dbReference>
<dbReference type="InterPro" id="IPR005821">
    <property type="entry name" value="Ion_trans_dom"/>
</dbReference>
<reference evidence="7" key="1">
    <citation type="submission" date="2025-08" db="UniProtKB">
        <authorList>
            <consortium name="Ensembl"/>
        </authorList>
    </citation>
    <scope>IDENTIFICATION</scope>
</reference>
<dbReference type="PANTHER" id="PTHR13800:SF5">
    <property type="entry name" value="TRANSIENT RECEPTOR POTENTIAL CATION CHANNEL SUBFAMILY M MEMBER 5"/>
    <property type="match status" value="1"/>
</dbReference>
<dbReference type="Proteomes" id="UP000694555">
    <property type="component" value="Unplaced"/>
</dbReference>
<protein>
    <submittedName>
        <fullName evidence="7">Transient receptor potential cation channel subfamily M member 5</fullName>
    </submittedName>
</protein>
<comment type="subcellular location">
    <subcellularLocation>
        <location evidence="1">Membrane</location>
        <topology evidence="1">Multi-pass membrane protein</topology>
    </subcellularLocation>
</comment>
<feature type="transmembrane region" description="Helical" evidence="5">
    <location>
        <begin position="39"/>
        <end position="59"/>
    </location>
</feature>
<accession>A0A8B9Z4B0</accession>
<keyword evidence="4 5" id="KW-0472">Membrane</keyword>
<feature type="transmembrane region" description="Helical" evidence="5">
    <location>
        <begin position="12"/>
        <end position="33"/>
    </location>
</feature>
<organism evidence="7 8">
    <name type="scientific">Buteo japonicus</name>
    <dbReference type="NCBI Taxonomy" id="224669"/>
    <lineage>
        <taxon>Eukaryota</taxon>
        <taxon>Metazoa</taxon>
        <taxon>Chordata</taxon>
        <taxon>Craniata</taxon>
        <taxon>Vertebrata</taxon>
        <taxon>Euteleostomi</taxon>
        <taxon>Archelosauria</taxon>
        <taxon>Archosauria</taxon>
        <taxon>Dinosauria</taxon>
        <taxon>Saurischia</taxon>
        <taxon>Theropoda</taxon>
        <taxon>Coelurosauria</taxon>
        <taxon>Aves</taxon>
        <taxon>Neognathae</taxon>
        <taxon>Neoaves</taxon>
        <taxon>Telluraves</taxon>
        <taxon>Accipitrimorphae</taxon>
        <taxon>Accipitriformes</taxon>
        <taxon>Accipitridae</taxon>
        <taxon>Accipitrinae</taxon>
        <taxon>Buteo</taxon>
    </lineage>
</organism>
<evidence type="ECO:0000256" key="2">
    <source>
        <dbReference type="ARBA" id="ARBA00022692"/>
    </source>
</evidence>
<evidence type="ECO:0000256" key="4">
    <source>
        <dbReference type="ARBA" id="ARBA00023136"/>
    </source>
</evidence>
<name>A0A8B9Z4B0_9AVES</name>
<dbReference type="GO" id="GO:0005227">
    <property type="term" value="F:calcium-activated cation channel activity"/>
    <property type="evidence" value="ECO:0007669"/>
    <property type="project" value="TreeGrafter"/>
</dbReference>
<evidence type="ECO:0000256" key="5">
    <source>
        <dbReference type="SAM" id="Phobius"/>
    </source>
</evidence>
<evidence type="ECO:0000313" key="7">
    <source>
        <dbReference type="Ensembl" id="ENSBJAP00000004045.1"/>
    </source>
</evidence>
<dbReference type="AlphaFoldDB" id="A0A8B9Z4B0"/>
<feature type="transmembrane region" description="Helical" evidence="5">
    <location>
        <begin position="79"/>
        <end position="100"/>
    </location>
</feature>
<feature type="transmembrane region" description="Helical" evidence="5">
    <location>
        <begin position="160"/>
        <end position="180"/>
    </location>
</feature>